<evidence type="ECO:0000256" key="4">
    <source>
        <dbReference type="ARBA" id="ARBA00012339"/>
    </source>
</evidence>
<comment type="catalytic activity">
    <reaction evidence="11">
        <text>N(6)-(1,2-dicarboxyethyl)-AMP = fumarate + AMP</text>
        <dbReference type="Rhea" id="RHEA:16853"/>
        <dbReference type="ChEBI" id="CHEBI:29806"/>
        <dbReference type="ChEBI" id="CHEBI:57567"/>
        <dbReference type="ChEBI" id="CHEBI:456215"/>
        <dbReference type="EC" id="4.3.2.2"/>
    </reaction>
    <physiologicalReaction direction="left-to-right" evidence="11">
        <dbReference type="Rhea" id="RHEA:16854"/>
    </physiologicalReaction>
</comment>
<dbReference type="CDD" id="cd01360">
    <property type="entry name" value="Adenylsuccinate_lyase_1"/>
    <property type="match status" value="1"/>
</dbReference>
<comment type="catalytic activity">
    <reaction evidence="9">
        <text>(2S)-2-[5-amino-1-(5-phospho-beta-D-ribosyl)imidazole-4-carboxamido]succinate = 5-amino-1-(5-phospho-beta-D-ribosyl)imidazole-4-carboxamide + fumarate</text>
        <dbReference type="Rhea" id="RHEA:23920"/>
        <dbReference type="ChEBI" id="CHEBI:29806"/>
        <dbReference type="ChEBI" id="CHEBI:58443"/>
        <dbReference type="ChEBI" id="CHEBI:58475"/>
        <dbReference type="EC" id="4.3.2.2"/>
    </reaction>
    <physiologicalReaction direction="left-to-right" evidence="9">
        <dbReference type="Rhea" id="RHEA:23921"/>
    </physiologicalReaction>
</comment>
<comment type="pathway">
    <text evidence="2 13">Purine metabolism; AMP biosynthesis via de novo pathway; AMP from IMP: step 2/2.</text>
</comment>
<dbReference type="InterPro" id="IPR020557">
    <property type="entry name" value="Fumarate_lyase_CS"/>
</dbReference>
<comment type="pathway">
    <text evidence="1 13">Purine metabolism; IMP biosynthesis via de novo pathway; 5-amino-1-(5-phospho-D-ribosyl)imidazole-4-carboxamide from 5-amino-1-(5-phospho-D-ribosyl)imidazole-4-carboxylate: step 2/2.</text>
</comment>
<reference evidence="15" key="2">
    <citation type="journal article" date="2021" name="PeerJ">
        <title>Extensive microbial diversity within the chicken gut microbiome revealed by metagenomics and culture.</title>
        <authorList>
            <person name="Gilroy R."/>
            <person name="Ravi A."/>
            <person name="Getino M."/>
            <person name="Pursley I."/>
            <person name="Horton D.L."/>
            <person name="Alikhan N.F."/>
            <person name="Baker D."/>
            <person name="Gharbi K."/>
            <person name="Hall N."/>
            <person name="Watson M."/>
            <person name="Adriaenssens E.M."/>
            <person name="Foster-Nyarko E."/>
            <person name="Jarju S."/>
            <person name="Secka A."/>
            <person name="Antonio M."/>
            <person name="Oren A."/>
            <person name="Chaudhuri R.R."/>
            <person name="La Ragione R."/>
            <person name="Hildebrand F."/>
            <person name="Pallen M.J."/>
        </authorList>
    </citation>
    <scope>NUCLEOTIDE SEQUENCE</scope>
    <source>
        <strain evidence="15">CHK154-7741</strain>
    </source>
</reference>
<comment type="similarity">
    <text evidence="3 13">Belongs to the lyase 1 family. Adenylosuccinate lyase subfamily.</text>
</comment>
<accession>A0A9D1SSB7</accession>
<dbReference type="SMART" id="SM00998">
    <property type="entry name" value="ADSL_C"/>
    <property type="match status" value="1"/>
</dbReference>
<evidence type="ECO:0000313" key="16">
    <source>
        <dbReference type="Proteomes" id="UP000886748"/>
    </source>
</evidence>
<dbReference type="InterPro" id="IPR000362">
    <property type="entry name" value="Fumarate_lyase_fam"/>
</dbReference>
<dbReference type="FunFam" id="1.20.200.10:FF:000008">
    <property type="entry name" value="Adenylosuccinate lyase"/>
    <property type="match status" value="1"/>
</dbReference>
<dbReference type="GO" id="GO:0008652">
    <property type="term" value="P:amino acid biosynthetic process"/>
    <property type="evidence" value="ECO:0007669"/>
    <property type="project" value="UniProtKB-KW"/>
</dbReference>
<evidence type="ECO:0000256" key="10">
    <source>
        <dbReference type="ARBA" id="ARBA00030717"/>
    </source>
</evidence>
<dbReference type="InterPro" id="IPR008948">
    <property type="entry name" value="L-Aspartase-like"/>
</dbReference>
<protein>
    <recommendedName>
        <fullName evidence="5 12">Adenylosuccinate lyase</fullName>
        <shortName evidence="13">ASL</shortName>
        <ecNumber evidence="4 12">4.3.2.2</ecNumber>
    </recommendedName>
    <alternativeName>
        <fullName evidence="10 13">Adenylosuccinase</fullName>
    </alternativeName>
</protein>
<evidence type="ECO:0000313" key="15">
    <source>
        <dbReference type="EMBL" id="HIU93354.1"/>
    </source>
</evidence>
<dbReference type="EMBL" id="DVOD01000069">
    <property type="protein sequence ID" value="HIU93354.1"/>
    <property type="molecule type" value="Genomic_DNA"/>
</dbReference>
<evidence type="ECO:0000256" key="13">
    <source>
        <dbReference type="RuleBase" id="RU361172"/>
    </source>
</evidence>
<dbReference type="NCBIfam" id="TIGR00928">
    <property type="entry name" value="purB"/>
    <property type="match status" value="1"/>
</dbReference>
<sequence>MIERYSLKEMKQLWELESKFGFYLEVELAVCEAYNTLGQISNEDLKTIKERAKFSVERIDEIEKEVGHDVIAFLTNVNENVGDASRFIHMGMTSSDVIDTAFALQIKKASEIIEKDLDKVIETIKNKAKEHKNTICIGRSHGIHAEPMTFGVKLLSWLDHFERAKRRFIAAKEEIAQGQISGPVGTYSNISPEIEKLVCKKLGLTPAKISTQVIARDNHAYYMQSLALIASAIEQCSIEIRHLQRTEVLEAEEAFKKGQKGSSAMPHKKNPISSENLSGLARVVKSNAAASLENIALWHERDISHSSVERIIFPDSTILIDYMLNRFANVVEGLVINKENMLKNTSLFGGIVFSQRVLLELTNKGLSREKAYTLVQKNALEAFNKPDGNFKQNLLSDPMVCEHLNADEIENCFDSSYYLRNIEQIYSRFGI</sequence>
<dbReference type="InterPro" id="IPR022761">
    <property type="entry name" value="Fumarate_lyase_N"/>
</dbReference>
<dbReference type="PROSITE" id="PS00163">
    <property type="entry name" value="FUMARATE_LYASES"/>
    <property type="match status" value="1"/>
</dbReference>
<dbReference type="Pfam" id="PF00206">
    <property type="entry name" value="Lyase_1"/>
    <property type="match status" value="1"/>
</dbReference>
<keyword evidence="7 13" id="KW-0658">Purine biosynthesis</keyword>
<dbReference type="EC" id="4.3.2.2" evidence="4 12"/>
<organism evidence="15 16">
    <name type="scientific">Candidatus Limenecus avicola</name>
    <dbReference type="NCBI Taxonomy" id="2840847"/>
    <lineage>
        <taxon>Bacteria</taxon>
        <taxon>Bacillati</taxon>
        <taxon>Bacillota</taxon>
        <taxon>Clostridia</taxon>
        <taxon>Eubacteriales</taxon>
        <taxon>Clostridiaceae</taxon>
        <taxon>Clostridiaceae incertae sedis</taxon>
        <taxon>Candidatus Limenecus</taxon>
    </lineage>
</organism>
<evidence type="ECO:0000256" key="2">
    <source>
        <dbReference type="ARBA" id="ARBA00004734"/>
    </source>
</evidence>
<dbReference type="FunFam" id="1.10.40.30:FF:000007">
    <property type="entry name" value="Adenylosuccinate lyase"/>
    <property type="match status" value="1"/>
</dbReference>
<dbReference type="AlphaFoldDB" id="A0A9D1SSB7"/>
<dbReference type="GO" id="GO:0004018">
    <property type="term" value="F:N6-(1,2-dicarboxyethyl)AMP AMP-lyase (fumarate-forming) activity"/>
    <property type="evidence" value="ECO:0007669"/>
    <property type="project" value="UniProtKB-UniRule"/>
</dbReference>
<reference evidence="15" key="1">
    <citation type="submission" date="2020-10" db="EMBL/GenBank/DDBJ databases">
        <authorList>
            <person name="Gilroy R."/>
        </authorList>
    </citation>
    <scope>NUCLEOTIDE SEQUENCE</scope>
    <source>
        <strain evidence="15">CHK154-7741</strain>
    </source>
</reference>
<evidence type="ECO:0000256" key="6">
    <source>
        <dbReference type="ARBA" id="ARBA00022605"/>
    </source>
</evidence>
<dbReference type="InterPro" id="IPR019468">
    <property type="entry name" value="AdenyloSucc_lyase_C"/>
</dbReference>
<evidence type="ECO:0000256" key="12">
    <source>
        <dbReference type="NCBIfam" id="TIGR00928"/>
    </source>
</evidence>
<evidence type="ECO:0000256" key="7">
    <source>
        <dbReference type="ARBA" id="ARBA00022755"/>
    </source>
</evidence>
<dbReference type="PANTHER" id="PTHR43172:SF1">
    <property type="entry name" value="ADENYLOSUCCINATE LYASE"/>
    <property type="match status" value="1"/>
</dbReference>
<dbReference type="PRINTS" id="PR00145">
    <property type="entry name" value="ARGSUCLYASE"/>
</dbReference>
<evidence type="ECO:0000256" key="11">
    <source>
        <dbReference type="ARBA" id="ARBA00049115"/>
    </source>
</evidence>
<dbReference type="GO" id="GO:0070626">
    <property type="term" value="F:(S)-2-(5-amino-1-(5-phospho-D-ribosyl)imidazole-4-carboxamido) succinate lyase (fumarate-forming) activity"/>
    <property type="evidence" value="ECO:0007669"/>
    <property type="project" value="TreeGrafter"/>
</dbReference>
<comment type="caution">
    <text evidence="15">The sequence shown here is derived from an EMBL/GenBank/DDBJ whole genome shotgun (WGS) entry which is preliminary data.</text>
</comment>
<gene>
    <name evidence="15" type="ORF">IAD26_09520</name>
</gene>
<dbReference type="PANTHER" id="PTHR43172">
    <property type="entry name" value="ADENYLOSUCCINATE LYASE"/>
    <property type="match status" value="1"/>
</dbReference>
<dbReference type="Gene3D" id="1.10.275.10">
    <property type="entry name" value="Fumarase/aspartase (N-terminal domain)"/>
    <property type="match status" value="1"/>
</dbReference>
<dbReference type="InterPro" id="IPR004769">
    <property type="entry name" value="Pur_lyase"/>
</dbReference>
<keyword evidence="8 13" id="KW-0456">Lyase</keyword>
<evidence type="ECO:0000256" key="8">
    <source>
        <dbReference type="ARBA" id="ARBA00023239"/>
    </source>
</evidence>
<feature type="domain" description="Adenylosuccinate lyase C-terminal" evidence="14">
    <location>
        <begin position="349"/>
        <end position="430"/>
    </location>
</feature>
<dbReference type="PRINTS" id="PR00149">
    <property type="entry name" value="FUMRATELYASE"/>
</dbReference>
<evidence type="ECO:0000256" key="3">
    <source>
        <dbReference type="ARBA" id="ARBA00008273"/>
    </source>
</evidence>
<evidence type="ECO:0000256" key="9">
    <source>
        <dbReference type="ARBA" id="ARBA00024477"/>
    </source>
</evidence>
<evidence type="ECO:0000256" key="5">
    <source>
        <dbReference type="ARBA" id="ARBA00017058"/>
    </source>
</evidence>
<dbReference type="InterPro" id="IPR024083">
    <property type="entry name" value="Fumarase/histidase_N"/>
</dbReference>
<evidence type="ECO:0000259" key="14">
    <source>
        <dbReference type="SMART" id="SM00998"/>
    </source>
</evidence>
<dbReference type="GO" id="GO:0044208">
    <property type="term" value="P:'de novo' AMP biosynthetic process"/>
    <property type="evidence" value="ECO:0007669"/>
    <property type="project" value="TreeGrafter"/>
</dbReference>
<dbReference type="Proteomes" id="UP000886748">
    <property type="component" value="Unassembled WGS sequence"/>
</dbReference>
<dbReference type="Gene3D" id="1.10.40.30">
    <property type="entry name" value="Fumarase/aspartase (C-terminal domain)"/>
    <property type="match status" value="1"/>
</dbReference>
<dbReference type="Pfam" id="PF10397">
    <property type="entry name" value="ADSL_C"/>
    <property type="match status" value="1"/>
</dbReference>
<dbReference type="SUPFAM" id="SSF48557">
    <property type="entry name" value="L-aspartase-like"/>
    <property type="match status" value="1"/>
</dbReference>
<dbReference type="Gene3D" id="1.20.200.10">
    <property type="entry name" value="Fumarase/aspartase (Central domain)"/>
    <property type="match status" value="1"/>
</dbReference>
<evidence type="ECO:0000256" key="1">
    <source>
        <dbReference type="ARBA" id="ARBA00004706"/>
    </source>
</evidence>
<proteinExistence type="inferred from homology"/>
<keyword evidence="6" id="KW-0028">Amino-acid biosynthesis</keyword>
<dbReference type="GO" id="GO:0005829">
    <property type="term" value="C:cytosol"/>
    <property type="evidence" value="ECO:0007669"/>
    <property type="project" value="TreeGrafter"/>
</dbReference>
<name>A0A9D1SSB7_9CLOT</name>